<gene>
    <name evidence="1" type="ORF">ABXS70_20010</name>
</gene>
<proteinExistence type="predicted"/>
<dbReference type="InterPro" id="IPR005068">
    <property type="entry name" value="Phage_lambda_Stf-r2"/>
</dbReference>
<accession>A0AAU8NA41</accession>
<dbReference type="AlphaFoldDB" id="A0AAU8NA41"/>
<dbReference type="EMBL" id="CP159992">
    <property type="protein sequence ID" value="XCP93486.1"/>
    <property type="molecule type" value="Genomic_DNA"/>
</dbReference>
<sequence length="434" mass="47108">MPKETDRLKLPLPLGNENVTRESINRIFEKIDAGVATREAILISAGSDLNSYITEGEYYCPENATVETLANSPTGVAFHLTIEKHAGVVQTLTTFEPSDLQVFQRNYYFGWGSWKKVPTRDEIQQLQEELQNATIPPASLTEPGIVQLSNKTDGTSETVAATEKAVSAAFQAGVERKAEVVAALNSVGVSATTNESWDKLIPKLSSIILATGDVTSDDVIAGKTFSNANANGLTGTIPDRGTGGTVVPGVVDQIKAEGRYTTSIIIKGEPNLIAGNLPKDKTFFGVTGALERMTTSEKQSIANQITAKGVRATTSDSNAVLAQKISMIETTKYTRDSTYASEGRVSVSGIAFRPKMVKMYGRYANNDDRFTVCFLFDEAIHRVYGFITPDTSTDGTGMSGFGGTIRENKISSNGFSVTNYNWQYNQIFWEAWGY</sequence>
<organism evidence="1">
    <name type="scientific">Paenibacillus sp. AN1007</name>
    <dbReference type="NCBI Taxonomy" id="3151385"/>
    <lineage>
        <taxon>Bacteria</taxon>
        <taxon>Bacillati</taxon>
        <taxon>Bacillota</taxon>
        <taxon>Bacilli</taxon>
        <taxon>Bacillales</taxon>
        <taxon>Paenibacillaceae</taxon>
        <taxon>Paenibacillus</taxon>
    </lineage>
</organism>
<dbReference type="GO" id="GO:0046718">
    <property type="term" value="P:symbiont entry into host cell"/>
    <property type="evidence" value="ECO:0007669"/>
    <property type="project" value="InterPro"/>
</dbReference>
<dbReference type="Pfam" id="PF03406">
    <property type="entry name" value="Phage_fiber_2"/>
    <property type="match status" value="1"/>
</dbReference>
<dbReference type="GO" id="GO:0019062">
    <property type="term" value="P:virion attachment to host cell"/>
    <property type="evidence" value="ECO:0007669"/>
    <property type="project" value="InterPro"/>
</dbReference>
<dbReference type="CDD" id="cd19958">
    <property type="entry name" value="pyocin_knob"/>
    <property type="match status" value="1"/>
</dbReference>
<dbReference type="RefSeq" id="WP_366290292.1">
    <property type="nucleotide sequence ID" value="NZ_CP159992.1"/>
</dbReference>
<reference evidence="1" key="1">
    <citation type="submission" date="2024-05" db="EMBL/GenBank/DDBJ databases">
        <title>Draft genome assemblies of 36 bacteria isolated from hibernating arctic ground squirrels.</title>
        <authorList>
            <person name="McKee H."/>
            <person name="Mullen L."/>
            <person name="Drown D.M."/>
            <person name="Duddleston K.N."/>
        </authorList>
    </citation>
    <scope>NUCLEOTIDE SEQUENCE</scope>
    <source>
        <strain evidence="1">AN1007</strain>
    </source>
</reference>
<evidence type="ECO:0000313" key="1">
    <source>
        <dbReference type="EMBL" id="XCP93486.1"/>
    </source>
</evidence>
<protein>
    <submittedName>
        <fullName evidence="1">Tail fiber protein</fullName>
    </submittedName>
</protein>
<name>A0AAU8NA41_9BACL</name>